<sequence>MSPVEGEVHCLLYIVANSESEVTQDELKERLDFAIKLKPVIYSNKGGKTLFDSSKSRQYSRRDSNP</sequence>
<accession>A0A3S5BG85</accession>
<name>A0A3S5BG85_9PLAT</name>
<evidence type="ECO:0000313" key="3">
    <source>
        <dbReference type="Proteomes" id="UP000784294"/>
    </source>
</evidence>
<gene>
    <name evidence="2" type="ORF">PXEA_LOCUS16477</name>
</gene>
<feature type="region of interest" description="Disordered" evidence="1">
    <location>
        <begin position="45"/>
        <end position="66"/>
    </location>
</feature>
<organism evidence="2 3">
    <name type="scientific">Protopolystoma xenopodis</name>
    <dbReference type="NCBI Taxonomy" id="117903"/>
    <lineage>
        <taxon>Eukaryota</taxon>
        <taxon>Metazoa</taxon>
        <taxon>Spiralia</taxon>
        <taxon>Lophotrochozoa</taxon>
        <taxon>Platyhelminthes</taxon>
        <taxon>Monogenea</taxon>
        <taxon>Polyopisthocotylea</taxon>
        <taxon>Polystomatidea</taxon>
        <taxon>Polystomatidae</taxon>
        <taxon>Protopolystoma</taxon>
    </lineage>
</organism>
<dbReference type="Proteomes" id="UP000784294">
    <property type="component" value="Unassembled WGS sequence"/>
</dbReference>
<protein>
    <submittedName>
        <fullName evidence="2">Uncharacterized protein</fullName>
    </submittedName>
</protein>
<reference evidence="2" key="1">
    <citation type="submission" date="2018-11" db="EMBL/GenBank/DDBJ databases">
        <authorList>
            <consortium name="Pathogen Informatics"/>
        </authorList>
    </citation>
    <scope>NUCLEOTIDE SEQUENCE</scope>
</reference>
<evidence type="ECO:0000313" key="2">
    <source>
        <dbReference type="EMBL" id="VEL23037.1"/>
    </source>
</evidence>
<dbReference type="AlphaFoldDB" id="A0A3S5BG85"/>
<proteinExistence type="predicted"/>
<comment type="caution">
    <text evidence="2">The sequence shown here is derived from an EMBL/GenBank/DDBJ whole genome shotgun (WGS) entry which is preliminary data.</text>
</comment>
<dbReference type="EMBL" id="CAAALY010059678">
    <property type="protein sequence ID" value="VEL23037.1"/>
    <property type="molecule type" value="Genomic_DNA"/>
</dbReference>
<evidence type="ECO:0000256" key="1">
    <source>
        <dbReference type="SAM" id="MobiDB-lite"/>
    </source>
</evidence>
<keyword evidence="3" id="KW-1185">Reference proteome</keyword>